<dbReference type="InterPro" id="IPR025984">
    <property type="entry name" value="DCTPP"/>
</dbReference>
<dbReference type="AlphaFoldDB" id="A0A1J5SJP5"/>
<dbReference type="PANTHER" id="PTHR46523">
    <property type="entry name" value="DCTP PYROPHOSPHATASE 1"/>
    <property type="match status" value="1"/>
</dbReference>
<evidence type="ECO:0000313" key="1">
    <source>
        <dbReference type="EMBL" id="OIR08163.1"/>
    </source>
</evidence>
<organism evidence="1">
    <name type="scientific">mine drainage metagenome</name>
    <dbReference type="NCBI Taxonomy" id="410659"/>
    <lineage>
        <taxon>unclassified sequences</taxon>
        <taxon>metagenomes</taxon>
        <taxon>ecological metagenomes</taxon>
    </lineage>
</organism>
<dbReference type="PIRSF" id="PIRSF029826">
    <property type="entry name" value="UCP029826_pph"/>
    <property type="match status" value="1"/>
</dbReference>
<dbReference type="Pfam" id="PF12643">
    <property type="entry name" value="MazG-like"/>
    <property type="match status" value="1"/>
</dbReference>
<comment type="caution">
    <text evidence="1">The sequence shown here is derived from an EMBL/GenBank/DDBJ whole genome shotgun (WGS) entry which is preliminary data.</text>
</comment>
<accession>A0A1J5SJP5</accession>
<protein>
    <recommendedName>
        <fullName evidence="2">MazG nucleotide pyrophosphohydrolase domain protein</fullName>
    </recommendedName>
</protein>
<dbReference type="Gene3D" id="1.10.287.1080">
    <property type="entry name" value="MazG-like"/>
    <property type="match status" value="1"/>
</dbReference>
<name>A0A1J5SJP5_9ZZZZ</name>
<evidence type="ECO:0008006" key="2">
    <source>
        <dbReference type="Google" id="ProtNLM"/>
    </source>
</evidence>
<dbReference type="SUPFAM" id="SSF101386">
    <property type="entry name" value="all-alpha NTP pyrophosphatases"/>
    <property type="match status" value="1"/>
</dbReference>
<dbReference type="InterPro" id="IPR052555">
    <property type="entry name" value="dCTP_Pyrophosphatase"/>
</dbReference>
<reference evidence="1" key="1">
    <citation type="submission" date="2016-10" db="EMBL/GenBank/DDBJ databases">
        <title>Sequence of Gallionella enrichment culture.</title>
        <authorList>
            <person name="Poehlein A."/>
            <person name="Muehling M."/>
            <person name="Daniel R."/>
        </authorList>
    </citation>
    <scope>NUCLEOTIDE SEQUENCE</scope>
</reference>
<dbReference type="GO" id="GO:0009143">
    <property type="term" value="P:nucleoside triphosphate catabolic process"/>
    <property type="evidence" value="ECO:0007669"/>
    <property type="project" value="InterPro"/>
</dbReference>
<sequence length="146" mass="16230">MNGERPLVDSDLEFAPKWLRCAAMNRSDSTTTLADLKARILAFARERDWEQFHAPKNLSMALAAEAAELMEHFLWVDPAASQARAAESARRKDIEDELADVVIYALEFANMTGIDVAQAIEAKMAANAAKYPVEKAKGRADKYTEL</sequence>
<dbReference type="GO" id="GO:0047429">
    <property type="term" value="F:nucleoside triphosphate diphosphatase activity"/>
    <property type="evidence" value="ECO:0007669"/>
    <property type="project" value="InterPro"/>
</dbReference>
<proteinExistence type="predicted"/>
<gene>
    <name evidence="1" type="ORF">GALL_96640</name>
</gene>
<dbReference type="EMBL" id="MLJW01000033">
    <property type="protein sequence ID" value="OIR08163.1"/>
    <property type="molecule type" value="Genomic_DNA"/>
</dbReference>
<dbReference type="PANTHER" id="PTHR46523:SF1">
    <property type="entry name" value="DCTP PYROPHOSPHATASE 1"/>
    <property type="match status" value="1"/>
</dbReference>